<reference evidence="2 3" key="1">
    <citation type="submission" date="2024-03" db="EMBL/GenBank/DDBJ databases">
        <title>Human intestinal bacterial collection.</title>
        <authorList>
            <person name="Pauvert C."/>
            <person name="Hitch T.C.A."/>
            <person name="Clavel T."/>
        </authorList>
    </citation>
    <scope>NUCLEOTIDE SEQUENCE [LARGE SCALE GENOMIC DNA]</scope>
    <source>
        <strain evidence="2 3">CLA-AA-H190</strain>
    </source>
</reference>
<dbReference type="EMBL" id="JBBMEK010000301">
    <property type="protein sequence ID" value="MEQ2366580.1"/>
    <property type="molecule type" value="Genomic_DNA"/>
</dbReference>
<keyword evidence="3" id="KW-1185">Reference proteome</keyword>
<proteinExistence type="predicted"/>
<dbReference type="Gene3D" id="1.10.260.40">
    <property type="entry name" value="lambda repressor-like DNA-binding domains"/>
    <property type="match status" value="1"/>
</dbReference>
<dbReference type="Pfam" id="PF01381">
    <property type="entry name" value="HTH_3"/>
    <property type="match status" value="1"/>
</dbReference>
<dbReference type="Proteomes" id="UP001469749">
    <property type="component" value="Unassembled WGS sequence"/>
</dbReference>
<dbReference type="CDD" id="cd00093">
    <property type="entry name" value="HTH_XRE"/>
    <property type="match status" value="1"/>
</dbReference>
<dbReference type="RefSeq" id="WP_235232832.1">
    <property type="nucleotide sequence ID" value="NZ_JBBMEK010000301.1"/>
</dbReference>
<organism evidence="2 3">
    <name type="scientific">Coprococcus intestinihominis</name>
    <dbReference type="NCBI Taxonomy" id="3133154"/>
    <lineage>
        <taxon>Bacteria</taxon>
        <taxon>Bacillati</taxon>
        <taxon>Bacillota</taxon>
        <taxon>Clostridia</taxon>
        <taxon>Lachnospirales</taxon>
        <taxon>Lachnospiraceae</taxon>
        <taxon>Coprococcus</taxon>
    </lineage>
</organism>
<feature type="domain" description="HTH cro/C1-type" evidence="1">
    <location>
        <begin position="8"/>
        <end position="66"/>
    </location>
</feature>
<evidence type="ECO:0000259" key="1">
    <source>
        <dbReference type="PROSITE" id="PS50943"/>
    </source>
</evidence>
<sequence length="94" mass="10920">MITFGEKLRYLRRKTNLTQKELGMAVGFPENTADVRIAQYETNARMPREELLKKLAQALGVQKEILTVPVLTKPKEFSAAFFWMTEMGEDRFHL</sequence>
<dbReference type="PROSITE" id="PS50943">
    <property type="entry name" value="HTH_CROC1"/>
    <property type="match status" value="1"/>
</dbReference>
<gene>
    <name evidence="2" type="ORF">WMO25_16065</name>
</gene>
<evidence type="ECO:0000313" key="3">
    <source>
        <dbReference type="Proteomes" id="UP001469749"/>
    </source>
</evidence>
<dbReference type="InterPro" id="IPR010982">
    <property type="entry name" value="Lambda_DNA-bd_dom_sf"/>
</dbReference>
<evidence type="ECO:0000313" key="2">
    <source>
        <dbReference type="EMBL" id="MEQ2366580.1"/>
    </source>
</evidence>
<dbReference type="InterPro" id="IPR001387">
    <property type="entry name" value="Cro/C1-type_HTH"/>
</dbReference>
<comment type="caution">
    <text evidence="2">The sequence shown here is derived from an EMBL/GenBank/DDBJ whole genome shotgun (WGS) entry which is preliminary data.</text>
</comment>
<protein>
    <submittedName>
        <fullName evidence="2">Helix-turn-helix transcriptional regulator</fullName>
    </submittedName>
</protein>
<name>A0ABV1B840_9FIRM</name>
<dbReference type="SUPFAM" id="SSF47413">
    <property type="entry name" value="lambda repressor-like DNA-binding domains"/>
    <property type="match status" value="1"/>
</dbReference>
<accession>A0ABV1B840</accession>
<dbReference type="SMART" id="SM00530">
    <property type="entry name" value="HTH_XRE"/>
    <property type="match status" value="1"/>
</dbReference>